<evidence type="ECO:0000313" key="2">
    <source>
        <dbReference type="Proteomes" id="UP001164250"/>
    </source>
</evidence>
<accession>A0ACC1BWS3</accession>
<keyword evidence="2" id="KW-1185">Reference proteome</keyword>
<dbReference type="EMBL" id="CM047899">
    <property type="protein sequence ID" value="KAJ0103439.1"/>
    <property type="molecule type" value="Genomic_DNA"/>
</dbReference>
<reference evidence="2" key="1">
    <citation type="journal article" date="2023" name="G3 (Bethesda)">
        <title>Genome assembly and association tests identify interacting loci associated with vigor, precocity, and sex in interspecific pistachio rootstocks.</title>
        <authorList>
            <person name="Palmer W."/>
            <person name="Jacygrad E."/>
            <person name="Sagayaradj S."/>
            <person name="Cavanaugh K."/>
            <person name="Han R."/>
            <person name="Bertier L."/>
            <person name="Beede B."/>
            <person name="Kafkas S."/>
            <person name="Golino D."/>
            <person name="Preece J."/>
            <person name="Michelmore R."/>
        </authorList>
    </citation>
    <scope>NUCLEOTIDE SEQUENCE [LARGE SCALE GENOMIC DNA]</scope>
</reference>
<comment type="caution">
    <text evidence="1">The sequence shown here is derived from an EMBL/GenBank/DDBJ whole genome shotgun (WGS) entry which is preliminary data.</text>
</comment>
<organism evidence="1 2">
    <name type="scientific">Pistacia atlantica</name>
    <dbReference type="NCBI Taxonomy" id="434234"/>
    <lineage>
        <taxon>Eukaryota</taxon>
        <taxon>Viridiplantae</taxon>
        <taxon>Streptophyta</taxon>
        <taxon>Embryophyta</taxon>
        <taxon>Tracheophyta</taxon>
        <taxon>Spermatophyta</taxon>
        <taxon>Magnoliopsida</taxon>
        <taxon>eudicotyledons</taxon>
        <taxon>Gunneridae</taxon>
        <taxon>Pentapetalae</taxon>
        <taxon>rosids</taxon>
        <taxon>malvids</taxon>
        <taxon>Sapindales</taxon>
        <taxon>Anacardiaceae</taxon>
        <taxon>Pistacia</taxon>
    </lineage>
</organism>
<gene>
    <name evidence="1" type="ORF">Patl1_04315</name>
</gene>
<name>A0ACC1BWS3_9ROSI</name>
<proteinExistence type="predicted"/>
<protein>
    <submittedName>
        <fullName evidence="1">Uncharacterized protein</fullName>
    </submittedName>
</protein>
<evidence type="ECO:0000313" key="1">
    <source>
        <dbReference type="EMBL" id="KAJ0103439.1"/>
    </source>
</evidence>
<dbReference type="Proteomes" id="UP001164250">
    <property type="component" value="Chromosome 3"/>
</dbReference>
<sequence>MDDIIEPPFQETYPTLFENFSEKAADESWFGMDDVEYCELPQIDLSRLHFWNLENDEDGSNSEDFDKCRKEMAVAASEWGFFQVVNHGIPQKVIKNMKYEQKKLFHQPFCKKAEESFMNLSANSYRWGNPTATCLGQFSWSEAFHIPHTDISRLDECNRTRSSIGLFATKAASLAQRLAECLGHNLGAKSSYFRDNCLPSSSYLRMNRYPPCPLSFDVYGLMPHTDSDFLTILYQDQVGGLQLRKDGKWLSVKPNPEVLIINIGDLFQALSNGVYKSIEHRVVAHSEVERFSAAYFYCPSHEAVIESFSKPAVYRKFSFKEYRQQVQKDVRATGDKIGLSRFLL</sequence>